<dbReference type="InterPro" id="IPR050236">
    <property type="entry name" value="Ser_Thr_kinase_AGC"/>
</dbReference>
<organism evidence="11 12">
    <name type="scientific">Cyanidium caldarium</name>
    <name type="common">Red alga</name>
    <dbReference type="NCBI Taxonomy" id="2771"/>
    <lineage>
        <taxon>Eukaryota</taxon>
        <taxon>Rhodophyta</taxon>
        <taxon>Bangiophyceae</taxon>
        <taxon>Cyanidiales</taxon>
        <taxon>Cyanidiaceae</taxon>
        <taxon>Cyanidium</taxon>
    </lineage>
</organism>
<feature type="compositionally biased region" description="Low complexity" evidence="9">
    <location>
        <begin position="21"/>
        <end position="59"/>
    </location>
</feature>
<dbReference type="PROSITE" id="PS00108">
    <property type="entry name" value="PROTEIN_KINASE_ST"/>
    <property type="match status" value="1"/>
</dbReference>
<keyword evidence="6" id="KW-0067">ATP-binding</keyword>
<evidence type="ECO:0000256" key="1">
    <source>
        <dbReference type="ARBA" id="ARBA00012513"/>
    </source>
</evidence>
<feature type="domain" description="Protein kinase" evidence="10">
    <location>
        <begin position="146"/>
        <end position="473"/>
    </location>
</feature>
<evidence type="ECO:0000313" key="11">
    <source>
        <dbReference type="EMBL" id="KAK4538054.1"/>
    </source>
</evidence>
<evidence type="ECO:0000256" key="3">
    <source>
        <dbReference type="ARBA" id="ARBA00022679"/>
    </source>
</evidence>
<feature type="compositionally biased region" description="Gly residues" evidence="9">
    <location>
        <begin position="261"/>
        <end position="274"/>
    </location>
</feature>
<dbReference type="SMART" id="SM00220">
    <property type="entry name" value="S_TKc"/>
    <property type="match status" value="1"/>
</dbReference>
<dbReference type="InterPro" id="IPR006869">
    <property type="entry name" value="DUF547"/>
</dbReference>
<comment type="catalytic activity">
    <reaction evidence="8">
        <text>L-seryl-[protein] + ATP = O-phospho-L-seryl-[protein] + ADP + H(+)</text>
        <dbReference type="Rhea" id="RHEA:17989"/>
        <dbReference type="Rhea" id="RHEA-COMP:9863"/>
        <dbReference type="Rhea" id="RHEA-COMP:11604"/>
        <dbReference type="ChEBI" id="CHEBI:15378"/>
        <dbReference type="ChEBI" id="CHEBI:29999"/>
        <dbReference type="ChEBI" id="CHEBI:30616"/>
        <dbReference type="ChEBI" id="CHEBI:83421"/>
        <dbReference type="ChEBI" id="CHEBI:456216"/>
        <dbReference type="EC" id="2.7.11.1"/>
    </reaction>
</comment>
<dbReference type="PANTHER" id="PTHR24356:SF163">
    <property type="entry name" value="3-PHOSPHOINOSITIDE-DEPENDENT PROTEIN KINASE 1-RELATED"/>
    <property type="match status" value="1"/>
</dbReference>
<keyword evidence="5" id="KW-0418">Kinase</keyword>
<dbReference type="Gene3D" id="3.30.200.20">
    <property type="entry name" value="Phosphorylase Kinase, domain 1"/>
    <property type="match status" value="1"/>
</dbReference>
<dbReference type="InterPro" id="IPR011009">
    <property type="entry name" value="Kinase-like_dom_sf"/>
</dbReference>
<dbReference type="EMBL" id="JANCYW010000015">
    <property type="protein sequence ID" value="KAK4538054.1"/>
    <property type="molecule type" value="Genomic_DNA"/>
</dbReference>
<feature type="region of interest" description="Disordered" evidence="9">
    <location>
        <begin position="250"/>
        <end position="276"/>
    </location>
</feature>
<protein>
    <recommendedName>
        <fullName evidence="1">non-specific serine/threonine protein kinase</fullName>
        <ecNumber evidence="1">2.7.11.1</ecNumber>
    </recommendedName>
</protein>
<name>A0AAV9J166_CYACA</name>
<dbReference type="PANTHER" id="PTHR24356">
    <property type="entry name" value="SERINE/THREONINE-PROTEIN KINASE"/>
    <property type="match status" value="1"/>
</dbReference>
<keyword evidence="2" id="KW-0723">Serine/threonine-protein kinase</keyword>
<dbReference type="EC" id="2.7.11.1" evidence="1"/>
<dbReference type="GO" id="GO:0004674">
    <property type="term" value="F:protein serine/threonine kinase activity"/>
    <property type="evidence" value="ECO:0007669"/>
    <property type="project" value="UniProtKB-KW"/>
</dbReference>
<dbReference type="PROSITE" id="PS50011">
    <property type="entry name" value="PROTEIN_KINASE_DOM"/>
    <property type="match status" value="1"/>
</dbReference>
<dbReference type="InterPro" id="IPR000719">
    <property type="entry name" value="Prot_kinase_dom"/>
</dbReference>
<feature type="region of interest" description="Disordered" evidence="9">
    <location>
        <begin position="1"/>
        <end position="76"/>
    </location>
</feature>
<gene>
    <name evidence="11" type="ORF">CDCA_CDCA15G4079</name>
</gene>
<evidence type="ECO:0000256" key="9">
    <source>
        <dbReference type="SAM" id="MobiDB-lite"/>
    </source>
</evidence>
<dbReference type="Gene3D" id="1.10.510.10">
    <property type="entry name" value="Transferase(Phosphotransferase) domain 1"/>
    <property type="match status" value="1"/>
</dbReference>
<feature type="compositionally biased region" description="Polar residues" evidence="9">
    <location>
        <begin position="113"/>
        <end position="123"/>
    </location>
</feature>
<dbReference type="GO" id="GO:0005524">
    <property type="term" value="F:ATP binding"/>
    <property type="evidence" value="ECO:0007669"/>
    <property type="project" value="UniProtKB-KW"/>
</dbReference>
<comment type="caution">
    <text evidence="11">The sequence shown here is derived from an EMBL/GenBank/DDBJ whole genome shotgun (WGS) entry which is preliminary data.</text>
</comment>
<keyword evidence="3" id="KW-0808">Transferase</keyword>
<sequence>MPKAAGARHWPREKRWGRGQQGQAPPGRPGAATTASLEELALHSPRASLSRLSLPDPDLGSNGVNVGESTGSKRVERVAGAAAETASARKALCDETRSPTYQTRLPLSDDSMTDATGSGSSGSESFVAWLPDAPRLELAGAQRTDFKATELIGEGACSKVLRATYLPTEREYAVKVVSKALAHRQGQVASLRIEQQCLQLVLGHPNIVQLATIMEDDHFLYVVCELCPFGDLSRLIQRRRLHMVETPVPARARRASSVSSNGGGGGGSNSGGNSGAAPPPLSIDAVRFYFAEIVSAVDALHRRGIVHRDLKPHNVLIGGGGHCKLADFGVAAIVGKTPDDDWIGRPSMRSRPATSAATVDDSGIDAVAPAADTFVGTFAYLSPEQLRRERPAGSFESDLWALGVVLYQMLCGGELPFHGATDYLLFQSILKDDVSFPKSCLPSNSGKDLVERLLTKNPAQRLGMEALKRHAFFKRIDFRHLHRVDASRLVGIELGERREGFSLDAAAGVAVESASSLLKVTKALNAWWPRSVTHAGGRRESRAMPPLSTSAAEAAANAVASATVARANANTDVAAETLYAAHERWRQPARRVLNLASGFTGNPILTSPLDLVGRLLARIQREAAHVRAHGGRLSADYLFAAAQLQSVDPRTVDADADRVRFWVAVYNVLLVHVWLVHGSPMRNGLRDDRFFTEYFYRVFTLDYCLDDIEHGILRVPSPIFRGWERGDPRKALVLRKRDARVVEWLHRVRVSRGMAPLTM</sequence>
<evidence type="ECO:0000259" key="10">
    <source>
        <dbReference type="PROSITE" id="PS50011"/>
    </source>
</evidence>
<dbReference type="GO" id="GO:0035556">
    <property type="term" value="P:intracellular signal transduction"/>
    <property type="evidence" value="ECO:0007669"/>
    <property type="project" value="TreeGrafter"/>
</dbReference>
<dbReference type="Pfam" id="PF04784">
    <property type="entry name" value="DUF547"/>
    <property type="match status" value="1"/>
</dbReference>
<dbReference type="AlphaFoldDB" id="A0AAV9J166"/>
<evidence type="ECO:0000313" key="12">
    <source>
        <dbReference type="Proteomes" id="UP001301350"/>
    </source>
</evidence>
<dbReference type="SUPFAM" id="SSF56112">
    <property type="entry name" value="Protein kinase-like (PK-like)"/>
    <property type="match status" value="1"/>
</dbReference>
<evidence type="ECO:0000256" key="4">
    <source>
        <dbReference type="ARBA" id="ARBA00022741"/>
    </source>
</evidence>
<comment type="catalytic activity">
    <reaction evidence="7">
        <text>L-threonyl-[protein] + ATP = O-phospho-L-threonyl-[protein] + ADP + H(+)</text>
        <dbReference type="Rhea" id="RHEA:46608"/>
        <dbReference type="Rhea" id="RHEA-COMP:11060"/>
        <dbReference type="Rhea" id="RHEA-COMP:11605"/>
        <dbReference type="ChEBI" id="CHEBI:15378"/>
        <dbReference type="ChEBI" id="CHEBI:30013"/>
        <dbReference type="ChEBI" id="CHEBI:30616"/>
        <dbReference type="ChEBI" id="CHEBI:61977"/>
        <dbReference type="ChEBI" id="CHEBI:456216"/>
        <dbReference type="EC" id="2.7.11.1"/>
    </reaction>
</comment>
<reference evidence="11 12" key="1">
    <citation type="submission" date="2022-07" db="EMBL/GenBank/DDBJ databases">
        <title>Genome-wide signatures of adaptation to extreme environments.</title>
        <authorList>
            <person name="Cho C.H."/>
            <person name="Yoon H.S."/>
        </authorList>
    </citation>
    <scope>NUCLEOTIDE SEQUENCE [LARGE SCALE GENOMIC DNA]</scope>
    <source>
        <strain evidence="11 12">DBV 063 E5</strain>
    </source>
</reference>
<feature type="region of interest" description="Disordered" evidence="9">
    <location>
        <begin position="101"/>
        <end position="123"/>
    </location>
</feature>
<dbReference type="Proteomes" id="UP001301350">
    <property type="component" value="Unassembled WGS sequence"/>
</dbReference>
<evidence type="ECO:0000256" key="5">
    <source>
        <dbReference type="ARBA" id="ARBA00022777"/>
    </source>
</evidence>
<keyword evidence="4" id="KW-0547">Nucleotide-binding</keyword>
<evidence type="ECO:0000256" key="6">
    <source>
        <dbReference type="ARBA" id="ARBA00022840"/>
    </source>
</evidence>
<dbReference type="InterPro" id="IPR008271">
    <property type="entry name" value="Ser/Thr_kinase_AS"/>
</dbReference>
<feature type="compositionally biased region" description="Low complexity" evidence="9">
    <location>
        <begin position="250"/>
        <end position="260"/>
    </location>
</feature>
<evidence type="ECO:0000256" key="2">
    <source>
        <dbReference type="ARBA" id="ARBA00022527"/>
    </source>
</evidence>
<evidence type="ECO:0000256" key="7">
    <source>
        <dbReference type="ARBA" id="ARBA00047899"/>
    </source>
</evidence>
<evidence type="ECO:0000256" key="8">
    <source>
        <dbReference type="ARBA" id="ARBA00048679"/>
    </source>
</evidence>
<keyword evidence="12" id="KW-1185">Reference proteome</keyword>
<dbReference type="Pfam" id="PF00069">
    <property type="entry name" value="Pkinase"/>
    <property type="match status" value="1"/>
</dbReference>
<accession>A0AAV9J166</accession>
<proteinExistence type="predicted"/>